<reference evidence="1" key="1">
    <citation type="journal article" date="2015" name="Nature">
        <title>Complex archaea that bridge the gap between prokaryotes and eukaryotes.</title>
        <authorList>
            <person name="Spang A."/>
            <person name="Saw J.H."/>
            <person name="Jorgensen S.L."/>
            <person name="Zaremba-Niedzwiedzka K."/>
            <person name="Martijn J."/>
            <person name="Lind A.E."/>
            <person name="van Eijk R."/>
            <person name="Schleper C."/>
            <person name="Guy L."/>
            <person name="Ettema T.J."/>
        </authorList>
    </citation>
    <scope>NUCLEOTIDE SEQUENCE</scope>
</reference>
<protein>
    <submittedName>
        <fullName evidence="1">Uncharacterized protein</fullName>
    </submittedName>
</protein>
<gene>
    <name evidence="1" type="ORF">LCGC14_0619450</name>
</gene>
<dbReference type="EMBL" id="LAZR01001049">
    <property type="protein sequence ID" value="KKN51768.1"/>
    <property type="molecule type" value="Genomic_DNA"/>
</dbReference>
<comment type="caution">
    <text evidence="1">The sequence shown here is derived from an EMBL/GenBank/DDBJ whole genome shotgun (WGS) entry which is preliminary data.</text>
</comment>
<dbReference type="AlphaFoldDB" id="A0A0F9UDV0"/>
<sequence>METPKENRKFEKGTLFNDVDATCSEVVAGEIVEQLDTIFQRDEVINIAAWIAYLATQD</sequence>
<proteinExistence type="predicted"/>
<organism evidence="1">
    <name type="scientific">marine sediment metagenome</name>
    <dbReference type="NCBI Taxonomy" id="412755"/>
    <lineage>
        <taxon>unclassified sequences</taxon>
        <taxon>metagenomes</taxon>
        <taxon>ecological metagenomes</taxon>
    </lineage>
</organism>
<name>A0A0F9UDV0_9ZZZZ</name>
<accession>A0A0F9UDV0</accession>
<evidence type="ECO:0000313" key="1">
    <source>
        <dbReference type="EMBL" id="KKN51768.1"/>
    </source>
</evidence>